<evidence type="ECO:0000313" key="1">
    <source>
        <dbReference type="Proteomes" id="UP000887580"/>
    </source>
</evidence>
<proteinExistence type="predicted"/>
<protein>
    <submittedName>
        <fullName evidence="2">Uncharacterized protein</fullName>
    </submittedName>
</protein>
<reference evidence="2" key="1">
    <citation type="submission" date="2022-11" db="UniProtKB">
        <authorList>
            <consortium name="WormBaseParasite"/>
        </authorList>
    </citation>
    <scope>IDENTIFICATION</scope>
</reference>
<organism evidence="1 2">
    <name type="scientific">Panagrolaimus sp. PS1159</name>
    <dbReference type="NCBI Taxonomy" id="55785"/>
    <lineage>
        <taxon>Eukaryota</taxon>
        <taxon>Metazoa</taxon>
        <taxon>Ecdysozoa</taxon>
        <taxon>Nematoda</taxon>
        <taxon>Chromadorea</taxon>
        <taxon>Rhabditida</taxon>
        <taxon>Tylenchina</taxon>
        <taxon>Panagrolaimomorpha</taxon>
        <taxon>Panagrolaimoidea</taxon>
        <taxon>Panagrolaimidae</taxon>
        <taxon>Panagrolaimus</taxon>
    </lineage>
</organism>
<dbReference type="WBParaSite" id="PS1159_v2.g22090.t1">
    <property type="protein sequence ID" value="PS1159_v2.g22090.t1"/>
    <property type="gene ID" value="PS1159_v2.g22090"/>
</dbReference>
<name>A0AC35FYI6_9BILA</name>
<accession>A0AC35FYI6</accession>
<evidence type="ECO:0000313" key="2">
    <source>
        <dbReference type="WBParaSite" id="PS1159_v2.g22090.t1"/>
    </source>
</evidence>
<dbReference type="Proteomes" id="UP000887580">
    <property type="component" value="Unplaced"/>
</dbReference>
<sequence>MYAGKAYKSVFCTTWLINFFLCLLVAWILFKGLAAPTVPPFFITFSISTILIFFIAKTVSYILLALSDRSGFSIVTSIFILFEIICVTLGTVAIFISRRYEPFVLFNRAPIEWLQNRRFIVAIFTALFIVIFIVQLFSINRYATIVKKDSISSRTYEAARRKATPYHNNKEVLSLNHRF</sequence>